<dbReference type="GO" id="GO:0016747">
    <property type="term" value="F:acyltransferase activity, transferring groups other than amino-acyl groups"/>
    <property type="evidence" value="ECO:0007669"/>
    <property type="project" value="InterPro"/>
</dbReference>
<dbReference type="PROSITE" id="PS51186">
    <property type="entry name" value="GNAT"/>
    <property type="match status" value="2"/>
</dbReference>
<keyword evidence="2" id="KW-0012">Acyltransferase</keyword>
<sequence length="363" mass="40022">MLPRDMISTGALILRPLAEADAGELARMCDDPVSARFMPLLPRPFLLEHALDYVRGAAERWESGGATFAITREGRFAGLVTVRPPDHWDVAELGYLVAPWARGGGVASTAARAITDWLFDHGVRRVQLEAEVENVASLRVAYKAGFHEEGRRREAKRLRDGRFADFVVFGRLKGDLAGPVEPYLPFFEGGELSDGVVRLVPLALEDAEHFNRMLAEPSVAAFSMAETTTLADDERRCRYTGYWWASGQRIELAVRDAASGAFAGHLQLRQVVPVVGQAMIGYSLVPAFRGKGYMSRAVGLLTDWAFAHTGLHRIVAGTDVANKASQAVLERAGFRREGVHRELFPRPDGTRADEVVWARLRPS</sequence>
<protein>
    <submittedName>
        <fullName evidence="5">Protein N-acetyltransferase, RimJ/RimL family</fullName>
    </submittedName>
</protein>
<dbReference type="InterPro" id="IPR016181">
    <property type="entry name" value="Acyl_CoA_acyltransferase"/>
</dbReference>
<proteinExistence type="inferred from homology"/>
<dbReference type="InterPro" id="IPR051531">
    <property type="entry name" value="N-acetyltransferase"/>
</dbReference>
<keyword evidence="6" id="KW-1185">Reference proteome</keyword>
<dbReference type="CDD" id="cd04301">
    <property type="entry name" value="NAT_SF"/>
    <property type="match status" value="1"/>
</dbReference>
<keyword evidence="1 5" id="KW-0808">Transferase</keyword>
<evidence type="ECO:0000256" key="3">
    <source>
        <dbReference type="ARBA" id="ARBA00038502"/>
    </source>
</evidence>
<dbReference type="Gene3D" id="3.40.630.30">
    <property type="match status" value="2"/>
</dbReference>
<dbReference type="InterPro" id="IPR000182">
    <property type="entry name" value="GNAT_dom"/>
</dbReference>
<feature type="domain" description="N-acetyltransferase" evidence="4">
    <location>
        <begin position="197"/>
        <end position="362"/>
    </location>
</feature>
<evidence type="ECO:0000256" key="1">
    <source>
        <dbReference type="ARBA" id="ARBA00022679"/>
    </source>
</evidence>
<dbReference type="RefSeq" id="WP_235030869.1">
    <property type="nucleotide sequence ID" value="NZ_FNVT01000022.1"/>
</dbReference>
<dbReference type="Pfam" id="PF13302">
    <property type="entry name" value="Acetyltransf_3"/>
    <property type="match status" value="2"/>
</dbReference>
<dbReference type="AlphaFoldDB" id="A0A1H6EZ21"/>
<dbReference type="SUPFAM" id="SSF55729">
    <property type="entry name" value="Acyl-CoA N-acyltransferases (Nat)"/>
    <property type="match status" value="2"/>
</dbReference>
<dbReference type="PANTHER" id="PTHR43792:SF8">
    <property type="entry name" value="[RIBOSOMAL PROTEIN US5]-ALANINE N-ACETYLTRANSFERASE"/>
    <property type="match status" value="1"/>
</dbReference>
<feature type="domain" description="N-acetyltransferase" evidence="4">
    <location>
        <begin position="12"/>
        <end position="165"/>
    </location>
</feature>
<reference evidence="5 6" key="1">
    <citation type="submission" date="2016-10" db="EMBL/GenBank/DDBJ databases">
        <authorList>
            <person name="de Groot N.N."/>
        </authorList>
    </citation>
    <scope>NUCLEOTIDE SEQUENCE [LARGE SCALE GENOMIC DNA]</scope>
    <source>
        <strain evidence="5 6">CGMCC 4.7037</strain>
    </source>
</reference>
<name>A0A1H6EZ21_9ACTN</name>
<dbReference type="Proteomes" id="UP000236732">
    <property type="component" value="Unassembled WGS sequence"/>
</dbReference>
<gene>
    <name evidence="5" type="ORF">SAMN05444920_122185</name>
</gene>
<evidence type="ECO:0000256" key="2">
    <source>
        <dbReference type="ARBA" id="ARBA00023315"/>
    </source>
</evidence>
<evidence type="ECO:0000259" key="4">
    <source>
        <dbReference type="PROSITE" id="PS51186"/>
    </source>
</evidence>
<organism evidence="5 6">
    <name type="scientific">Nonomuraea solani</name>
    <dbReference type="NCBI Taxonomy" id="1144553"/>
    <lineage>
        <taxon>Bacteria</taxon>
        <taxon>Bacillati</taxon>
        <taxon>Actinomycetota</taxon>
        <taxon>Actinomycetes</taxon>
        <taxon>Streptosporangiales</taxon>
        <taxon>Streptosporangiaceae</taxon>
        <taxon>Nonomuraea</taxon>
    </lineage>
</organism>
<evidence type="ECO:0000313" key="5">
    <source>
        <dbReference type="EMBL" id="SEH01934.1"/>
    </source>
</evidence>
<dbReference type="PANTHER" id="PTHR43792">
    <property type="entry name" value="GNAT FAMILY, PUTATIVE (AFU_ORTHOLOGUE AFUA_3G00765)-RELATED-RELATED"/>
    <property type="match status" value="1"/>
</dbReference>
<dbReference type="EMBL" id="FNVT01000022">
    <property type="protein sequence ID" value="SEH01934.1"/>
    <property type="molecule type" value="Genomic_DNA"/>
</dbReference>
<comment type="similarity">
    <text evidence="3">Belongs to the acetyltransferase family. RimJ subfamily.</text>
</comment>
<accession>A0A1H6EZ21</accession>
<evidence type="ECO:0000313" key="6">
    <source>
        <dbReference type="Proteomes" id="UP000236732"/>
    </source>
</evidence>